<evidence type="ECO:0000313" key="2">
    <source>
        <dbReference type="Proteomes" id="UP000681027"/>
    </source>
</evidence>
<protein>
    <submittedName>
        <fullName evidence="1">Uncharacterized protein</fullName>
    </submittedName>
</protein>
<proteinExistence type="predicted"/>
<gene>
    <name evidence="1" type="ORF">KHA94_18025</name>
</gene>
<keyword evidence="2" id="KW-1185">Reference proteome</keyword>
<evidence type="ECO:0000313" key="1">
    <source>
        <dbReference type="EMBL" id="MBS4192066.1"/>
    </source>
</evidence>
<reference evidence="1 2" key="1">
    <citation type="submission" date="2021-05" db="EMBL/GenBank/DDBJ databases">
        <title>Novel Bacillus species.</title>
        <authorList>
            <person name="Liu G."/>
        </authorList>
    </citation>
    <scope>NUCLEOTIDE SEQUENCE [LARGE SCALE GENOMIC DNA]</scope>
    <source>
        <strain evidence="1 2">FJAT-49705</strain>
    </source>
</reference>
<sequence length="92" mass="10283">MVTQVFGFNVSFTAYAANTAQHIQYDWQNLYMQNFDDGNIGGWQAAVGTASTLVIENNQMKVVRGADNNLIVVDQNSPQLADGDYEFQFKLN</sequence>
<accession>A0ABS5NWU2</accession>
<dbReference type="Proteomes" id="UP000681027">
    <property type="component" value="Unassembled WGS sequence"/>
</dbReference>
<dbReference type="RefSeq" id="WP_213103518.1">
    <property type="nucleotide sequence ID" value="NZ_JAGYPM010000004.1"/>
</dbReference>
<organism evidence="1 2">
    <name type="scientific">Cytobacillus citreus</name>
    <dbReference type="NCBI Taxonomy" id="2833586"/>
    <lineage>
        <taxon>Bacteria</taxon>
        <taxon>Bacillati</taxon>
        <taxon>Bacillota</taxon>
        <taxon>Bacilli</taxon>
        <taxon>Bacillales</taxon>
        <taxon>Bacillaceae</taxon>
        <taxon>Cytobacillus</taxon>
    </lineage>
</organism>
<comment type="caution">
    <text evidence="1">The sequence shown here is derived from an EMBL/GenBank/DDBJ whole genome shotgun (WGS) entry which is preliminary data.</text>
</comment>
<name>A0ABS5NWU2_9BACI</name>
<dbReference type="EMBL" id="JAGYPM010000004">
    <property type="protein sequence ID" value="MBS4192066.1"/>
    <property type="molecule type" value="Genomic_DNA"/>
</dbReference>